<dbReference type="AlphaFoldDB" id="A0A2T3L4U0"/>
<comment type="caution">
    <text evidence="2">The sequence shown here is derived from an EMBL/GenBank/DDBJ whole genome shotgun (WGS) entry which is preliminary data.</text>
</comment>
<dbReference type="Proteomes" id="UP000241803">
    <property type="component" value="Unassembled WGS sequence"/>
</dbReference>
<organism evidence="2 3">
    <name type="scientific">Photobacterium indicum</name>
    <dbReference type="NCBI Taxonomy" id="81447"/>
    <lineage>
        <taxon>Bacteria</taxon>
        <taxon>Pseudomonadati</taxon>
        <taxon>Pseudomonadota</taxon>
        <taxon>Gammaproteobacteria</taxon>
        <taxon>Vibrionales</taxon>
        <taxon>Vibrionaceae</taxon>
        <taxon>Photobacterium</taxon>
    </lineage>
</organism>
<keyword evidence="1" id="KW-0812">Transmembrane</keyword>
<reference evidence="2 3" key="1">
    <citation type="submission" date="2018-03" db="EMBL/GenBank/DDBJ databases">
        <title>Whole genome sequencing of Histamine producing bacteria.</title>
        <authorList>
            <person name="Butler K."/>
        </authorList>
    </citation>
    <scope>NUCLEOTIDE SEQUENCE [LARGE SCALE GENOMIC DNA]</scope>
    <source>
        <strain evidence="2 3">ATCC 19614</strain>
    </source>
</reference>
<protein>
    <submittedName>
        <fullName evidence="2">Uncharacterized protein</fullName>
    </submittedName>
</protein>
<evidence type="ECO:0000256" key="1">
    <source>
        <dbReference type="SAM" id="Phobius"/>
    </source>
</evidence>
<dbReference type="EMBL" id="PYOC01000009">
    <property type="protein sequence ID" value="PSV44526.1"/>
    <property type="molecule type" value="Genomic_DNA"/>
</dbReference>
<name>A0A2T3L4U0_9GAMM</name>
<keyword evidence="1" id="KW-0472">Membrane</keyword>
<keyword evidence="3" id="KW-1185">Reference proteome</keyword>
<proteinExistence type="predicted"/>
<keyword evidence="1" id="KW-1133">Transmembrane helix</keyword>
<sequence>MYIELSSGERGVVNCMSLAKQQVLFEQVLADDRRDSYSVNNRVIQWYNNAYIHIEWIKRNMVPLDIERPFESTASYNDWRIKMKDWFINFTLSELSENIGFLLIVVSFGIAGWLIGSMFI</sequence>
<accession>A0A2T3L4U0</accession>
<feature type="transmembrane region" description="Helical" evidence="1">
    <location>
        <begin position="99"/>
        <end position="119"/>
    </location>
</feature>
<evidence type="ECO:0000313" key="3">
    <source>
        <dbReference type="Proteomes" id="UP000241803"/>
    </source>
</evidence>
<gene>
    <name evidence="2" type="ORF">C9J47_19985</name>
</gene>
<evidence type="ECO:0000313" key="2">
    <source>
        <dbReference type="EMBL" id="PSV44526.1"/>
    </source>
</evidence>